<organism evidence="2 3">
    <name type="scientific">Candidatus Moanibacter tarae</name>
    <dbReference type="NCBI Taxonomy" id="2200854"/>
    <lineage>
        <taxon>Bacteria</taxon>
        <taxon>Pseudomonadati</taxon>
        <taxon>Verrucomicrobiota</taxon>
        <taxon>Opitutia</taxon>
        <taxon>Puniceicoccales</taxon>
        <taxon>Puniceicoccales incertae sedis</taxon>
        <taxon>Candidatus Moanibacter</taxon>
    </lineage>
</organism>
<dbReference type="Proteomes" id="UP000247465">
    <property type="component" value="Chromosome"/>
</dbReference>
<keyword evidence="1" id="KW-0812">Transmembrane</keyword>
<dbReference type="AlphaFoldDB" id="A0A2Z4ANJ4"/>
<proteinExistence type="predicted"/>
<evidence type="ECO:0000313" key="3">
    <source>
        <dbReference type="Proteomes" id="UP000247465"/>
    </source>
</evidence>
<feature type="transmembrane region" description="Helical" evidence="1">
    <location>
        <begin position="33"/>
        <end position="50"/>
    </location>
</feature>
<keyword evidence="1" id="KW-0472">Membrane</keyword>
<evidence type="ECO:0000256" key="1">
    <source>
        <dbReference type="SAM" id="Phobius"/>
    </source>
</evidence>
<sequence length="70" mass="8038">MASKRTYPDILIGVESTILLLSRREIIGMKQSSALYLFLIAFCFILRIWISGTKYGNKIATFVPTIHVMW</sequence>
<reference evidence="2 3" key="1">
    <citation type="submission" date="2018-06" db="EMBL/GenBank/DDBJ databases">
        <title>Draft Genome Sequence of a Novel Marine Bacterium Related to the Verrucomicrobia.</title>
        <authorList>
            <person name="Vosseberg J."/>
            <person name="Martijn J."/>
            <person name="Ettema T.J.G."/>
        </authorList>
    </citation>
    <scope>NUCLEOTIDE SEQUENCE [LARGE SCALE GENOMIC DNA]</scope>
    <source>
        <strain evidence="2">TARA_B100001123</strain>
    </source>
</reference>
<accession>A0A2Z4ANJ4</accession>
<evidence type="ECO:0000313" key="2">
    <source>
        <dbReference type="EMBL" id="AWT59032.1"/>
    </source>
</evidence>
<protein>
    <submittedName>
        <fullName evidence="2">Uncharacterized protein</fullName>
    </submittedName>
</protein>
<name>A0A2Z4ANJ4_9BACT</name>
<gene>
    <name evidence="2" type="ORF">DF168_00205</name>
</gene>
<keyword evidence="1" id="KW-1133">Transmembrane helix</keyword>
<dbReference type="EMBL" id="CP029803">
    <property type="protein sequence ID" value="AWT59032.1"/>
    <property type="molecule type" value="Genomic_DNA"/>
</dbReference>
<dbReference type="KEGG" id="mtar:DF168_00205"/>